<name>M9M7X4_PSEA3</name>
<dbReference type="EMBL" id="DF196791">
    <property type="protein sequence ID" value="GAC77330.1"/>
    <property type="molecule type" value="Genomic_DNA"/>
</dbReference>
<accession>M9M7X4</accession>
<dbReference type="AlphaFoldDB" id="M9M7X4"/>
<feature type="compositionally biased region" description="Acidic residues" evidence="1">
    <location>
        <begin position="15"/>
        <end position="27"/>
    </location>
</feature>
<evidence type="ECO:0000256" key="1">
    <source>
        <dbReference type="SAM" id="MobiDB-lite"/>
    </source>
</evidence>
<organism evidence="2 3">
    <name type="scientific">Pseudozyma antarctica (strain T-34)</name>
    <name type="common">Yeast</name>
    <name type="synonym">Candida antarctica</name>
    <dbReference type="NCBI Taxonomy" id="1151754"/>
    <lineage>
        <taxon>Eukaryota</taxon>
        <taxon>Fungi</taxon>
        <taxon>Dikarya</taxon>
        <taxon>Basidiomycota</taxon>
        <taxon>Ustilaginomycotina</taxon>
        <taxon>Ustilaginomycetes</taxon>
        <taxon>Ustilaginales</taxon>
        <taxon>Ustilaginaceae</taxon>
        <taxon>Moesziomyces</taxon>
    </lineage>
</organism>
<proteinExistence type="predicted"/>
<reference evidence="3" key="1">
    <citation type="journal article" date="2013" name="Genome Announc.">
        <title>Genome sequence of the basidiomycetous yeast Pseudozyma antarctica T-34, a producer of the glycolipid biosurfactants mannosylerythritol lipids.</title>
        <authorList>
            <person name="Morita T."/>
            <person name="Koike H."/>
            <person name="Koyama Y."/>
            <person name="Hagiwara H."/>
            <person name="Ito E."/>
            <person name="Fukuoka T."/>
            <person name="Imura T."/>
            <person name="Machida M."/>
            <person name="Kitamoto D."/>
        </authorList>
    </citation>
    <scope>NUCLEOTIDE SEQUENCE [LARGE SCALE GENOMIC DNA]</scope>
    <source>
        <strain evidence="3">T-34</strain>
    </source>
</reference>
<gene>
    <name evidence="2" type="ORF">PANT_25d00092</name>
</gene>
<protein>
    <submittedName>
        <fullName evidence="2">Uncharacterized protein</fullName>
    </submittedName>
</protein>
<sequence length="98" mass="11245">MPLAWNKVLITIGEEMPDDDEMSDENEISDKDEMPGGSEMPGGESGLTLNRERQYIRLRYMVINVLWRTQGANSDAMDIWRAKISTQINDVQDIKEQI</sequence>
<evidence type="ECO:0000313" key="2">
    <source>
        <dbReference type="EMBL" id="GAC77330.1"/>
    </source>
</evidence>
<dbReference type="Proteomes" id="UP000011976">
    <property type="component" value="Unassembled WGS sequence"/>
</dbReference>
<evidence type="ECO:0000313" key="3">
    <source>
        <dbReference type="Proteomes" id="UP000011976"/>
    </source>
</evidence>
<feature type="region of interest" description="Disordered" evidence="1">
    <location>
        <begin position="14"/>
        <end position="48"/>
    </location>
</feature>